<proteinExistence type="predicted"/>
<evidence type="ECO:0000313" key="3">
    <source>
        <dbReference type="Proteomes" id="UP000233720"/>
    </source>
</evidence>
<dbReference type="Proteomes" id="UP000233748">
    <property type="component" value="Unassembled WGS sequence"/>
</dbReference>
<accession>A0A2N3RLC6</accession>
<evidence type="ECO:0000313" key="4">
    <source>
        <dbReference type="Proteomes" id="UP000233748"/>
    </source>
</evidence>
<sequence length="141" mass="15471">MVLATSCSSAAPAAKAPSFSGTWGYAKKCDSGHFLGITLEQHGNHVTGDWSEGTNSRGGDGKLEGDMREAKLYVRYCSDDGEAGYSACPVFSGNEDYFIFENGTLVRYQKYGSRYERDVVLHPSKKGQEVPFDTNCMEDEQ</sequence>
<evidence type="ECO:0000313" key="2">
    <source>
        <dbReference type="EMBL" id="PKV17563.1"/>
    </source>
</evidence>
<organism evidence="1 3">
    <name type="scientific">Xanthomonas prunicola</name>
    <dbReference type="NCBI Taxonomy" id="2053930"/>
    <lineage>
        <taxon>Bacteria</taxon>
        <taxon>Pseudomonadati</taxon>
        <taxon>Pseudomonadota</taxon>
        <taxon>Gammaproteobacteria</taxon>
        <taxon>Lysobacterales</taxon>
        <taxon>Lysobacteraceae</taxon>
        <taxon>Xanthomonas</taxon>
    </lineage>
</organism>
<evidence type="ECO:0000313" key="1">
    <source>
        <dbReference type="EMBL" id="PKV13285.1"/>
    </source>
</evidence>
<comment type="caution">
    <text evidence="1">The sequence shown here is derived from an EMBL/GenBank/DDBJ whole genome shotgun (WGS) entry which is preliminary data.</text>
</comment>
<dbReference type="Proteomes" id="UP000233720">
    <property type="component" value="Unassembled WGS sequence"/>
</dbReference>
<gene>
    <name evidence="1" type="ORF">XpruCFBP8353_08635</name>
    <name evidence="2" type="ORF">XpruCFBP8354_08635</name>
</gene>
<dbReference type="EMBL" id="PHKW01000002">
    <property type="protein sequence ID" value="PKV17563.1"/>
    <property type="molecule type" value="Genomic_DNA"/>
</dbReference>
<name>A0A2N3RLC6_9XANT</name>
<dbReference type="AlphaFoldDB" id="A0A2N3RLC6"/>
<keyword evidence="4" id="KW-1185">Reference proteome</keyword>
<dbReference type="EMBL" id="PHKV01000002">
    <property type="protein sequence ID" value="PKV13285.1"/>
    <property type="molecule type" value="Genomic_DNA"/>
</dbReference>
<reference evidence="3 4" key="1">
    <citation type="submission" date="2017-11" db="EMBL/GenBank/DDBJ databases">
        <title>Xanthomonas prunicola sp. nov., a novel pathogen that affects nectarine (Prunus persica var. nectarine) trees.</title>
        <authorList>
            <person name="Lopez M."/>
            <person name="Lopez-Soriano P."/>
            <person name="Garita-Cambronero J."/>
            <person name="Beltran C."/>
            <person name="Taghouti G."/>
            <person name="Portier P."/>
            <person name="Cubero J."/>
            <person name="Fischer-Le Saux M."/>
            <person name="Marco-Noales E."/>
        </authorList>
    </citation>
    <scope>NUCLEOTIDE SEQUENCE [LARGE SCALE GENOMIC DNA]</scope>
    <source>
        <strain evidence="1 3">CFBP8353</strain>
        <strain evidence="2 4">CFBP8354</strain>
    </source>
</reference>
<protein>
    <submittedName>
        <fullName evidence="1">Uncharacterized protein</fullName>
    </submittedName>
</protein>
<dbReference type="OrthoDB" id="5950388at2"/>